<evidence type="ECO:0000256" key="6">
    <source>
        <dbReference type="ARBA" id="ARBA00022989"/>
    </source>
</evidence>
<evidence type="ECO:0000256" key="5">
    <source>
        <dbReference type="ARBA" id="ARBA00022692"/>
    </source>
</evidence>
<evidence type="ECO:0000256" key="3">
    <source>
        <dbReference type="ARBA" id="ARBA00022481"/>
    </source>
</evidence>
<keyword evidence="7 8" id="KW-0472">Membrane</keyword>
<keyword evidence="6 8" id="KW-1133">Transmembrane helix</keyword>
<evidence type="ECO:0000256" key="7">
    <source>
        <dbReference type="ARBA" id="ARBA00023136"/>
    </source>
</evidence>
<dbReference type="InterPro" id="IPR051621">
    <property type="entry name" value="T2SS_protein_J"/>
</dbReference>
<dbReference type="GO" id="GO:0005886">
    <property type="term" value="C:plasma membrane"/>
    <property type="evidence" value="ECO:0007669"/>
    <property type="project" value="UniProtKB-SubCell"/>
</dbReference>
<sequence length="145" mass="15193">MKKLFLRDEKGFTLIELLIVIAIIAILASIAIPQYMKYQQKAKVSSYAEPMARACMMDATAYCVENPDTSGSGYIIDAASLKNCSQANISISTPGGTVILTGNESITCDSTGSVTTGAVTGSLAGVTSYTAICRVDAGGFKCEVK</sequence>
<proteinExistence type="predicted"/>
<dbReference type="SUPFAM" id="SSF54523">
    <property type="entry name" value="Pili subunits"/>
    <property type="match status" value="1"/>
</dbReference>
<accession>A0A9W6GF95</accession>
<organism evidence="9 10">
    <name type="scientific">Thermodesulfovibrio yellowstonii</name>
    <dbReference type="NCBI Taxonomy" id="28262"/>
    <lineage>
        <taxon>Bacteria</taxon>
        <taxon>Pseudomonadati</taxon>
        <taxon>Nitrospirota</taxon>
        <taxon>Thermodesulfovibrionia</taxon>
        <taxon>Thermodesulfovibrionales</taxon>
        <taxon>Thermodesulfovibrionaceae</taxon>
        <taxon>Thermodesulfovibrio</taxon>
    </lineage>
</organism>
<keyword evidence="2" id="KW-1003">Cell membrane</keyword>
<dbReference type="AlphaFoldDB" id="A0A9W6GF95"/>
<reference evidence="9" key="1">
    <citation type="submission" date="2022-12" db="EMBL/GenBank/DDBJ databases">
        <title>Reference genome sequencing for broad-spectrum identification of bacterial and archaeal isolates by mass spectrometry.</title>
        <authorList>
            <person name="Sekiguchi Y."/>
            <person name="Tourlousse D.M."/>
        </authorList>
    </citation>
    <scope>NUCLEOTIDE SEQUENCE</scope>
    <source>
        <strain evidence="9">TSL-P1</strain>
    </source>
</reference>
<gene>
    <name evidence="9" type="ORF">TISLANDTSLP1_19120</name>
</gene>
<dbReference type="InterPro" id="IPR012902">
    <property type="entry name" value="N_methyl_site"/>
</dbReference>
<keyword evidence="4" id="KW-0997">Cell inner membrane</keyword>
<evidence type="ECO:0000313" key="10">
    <source>
        <dbReference type="Proteomes" id="UP001144297"/>
    </source>
</evidence>
<dbReference type="PROSITE" id="PS00409">
    <property type="entry name" value="PROKAR_NTER_METHYL"/>
    <property type="match status" value="1"/>
</dbReference>
<evidence type="ECO:0000256" key="8">
    <source>
        <dbReference type="SAM" id="Phobius"/>
    </source>
</evidence>
<name>A0A9W6GF95_9BACT</name>
<keyword evidence="3" id="KW-0488">Methylation</keyword>
<comment type="caution">
    <text evidence="9">The sequence shown here is derived from an EMBL/GenBank/DDBJ whole genome shotgun (WGS) entry which is preliminary data.</text>
</comment>
<dbReference type="Proteomes" id="UP001144297">
    <property type="component" value="Unassembled WGS sequence"/>
</dbReference>
<evidence type="ECO:0000256" key="1">
    <source>
        <dbReference type="ARBA" id="ARBA00004377"/>
    </source>
</evidence>
<keyword evidence="10" id="KW-1185">Reference proteome</keyword>
<dbReference type="PANTHER" id="PTHR39583">
    <property type="entry name" value="TYPE II SECRETION SYSTEM PROTEIN J-RELATED"/>
    <property type="match status" value="1"/>
</dbReference>
<evidence type="ECO:0000256" key="2">
    <source>
        <dbReference type="ARBA" id="ARBA00022475"/>
    </source>
</evidence>
<feature type="transmembrane region" description="Helical" evidence="8">
    <location>
        <begin position="12"/>
        <end position="36"/>
    </location>
</feature>
<dbReference type="Gene3D" id="3.30.700.10">
    <property type="entry name" value="Glycoprotein, Type 4 Pilin"/>
    <property type="match status" value="1"/>
</dbReference>
<dbReference type="PANTHER" id="PTHR39583:SF2">
    <property type="entry name" value="TYPE II SECRETION SYSTEM PROTEIN J"/>
    <property type="match status" value="1"/>
</dbReference>
<comment type="subcellular location">
    <subcellularLocation>
        <location evidence="1">Cell inner membrane</location>
        <topology evidence="1">Single-pass membrane protein</topology>
    </subcellularLocation>
</comment>
<dbReference type="EMBL" id="BSDX01000001">
    <property type="protein sequence ID" value="GLI54219.1"/>
    <property type="molecule type" value="Genomic_DNA"/>
</dbReference>
<evidence type="ECO:0000256" key="4">
    <source>
        <dbReference type="ARBA" id="ARBA00022519"/>
    </source>
</evidence>
<protein>
    <submittedName>
        <fullName evidence="9">Prepilin-type N-terminal cleavage/methylation domain-containing protein</fullName>
    </submittedName>
</protein>
<evidence type="ECO:0000313" key="9">
    <source>
        <dbReference type="EMBL" id="GLI54219.1"/>
    </source>
</evidence>
<dbReference type="InterPro" id="IPR045584">
    <property type="entry name" value="Pilin-like"/>
</dbReference>
<dbReference type="Pfam" id="PF07963">
    <property type="entry name" value="N_methyl"/>
    <property type="match status" value="1"/>
</dbReference>
<keyword evidence="5 8" id="KW-0812">Transmembrane</keyword>
<dbReference type="NCBIfam" id="TIGR02532">
    <property type="entry name" value="IV_pilin_GFxxxE"/>
    <property type="match status" value="1"/>
</dbReference>